<feature type="chain" id="PRO_5044797535" description="Bifunctional inhibitor/plant lipid transfer protein/seed storage helical domain-containing protein" evidence="10">
    <location>
        <begin position="28"/>
        <end position="162"/>
    </location>
</feature>
<keyword evidence="3" id="KW-1003">Cell membrane</keyword>
<dbReference type="InterPro" id="IPR016140">
    <property type="entry name" value="Bifunc_inhib/LTP/seed_store"/>
</dbReference>
<keyword evidence="5 10" id="KW-0732">Signal</keyword>
<feature type="region of interest" description="Disordered" evidence="9">
    <location>
        <begin position="111"/>
        <end position="132"/>
    </location>
</feature>
<keyword evidence="4" id="KW-0336">GPI-anchor</keyword>
<feature type="domain" description="Bifunctional inhibitor/plant lipid transfer protein/seed storage helical" evidence="11">
    <location>
        <begin position="31"/>
        <end position="109"/>
    </location>
</feature>
<dbReference type="InterPro" id="IPR000528">
    <property type="entry name" value="Plant_nsLTP"/>
</dbReference>
<protein>
    <recommendedName>
        <fullName evidence="11">Bifunctional inhibitor/plant lipid transfer protein/seed storage helical domain-containing protein</fullName>
    </recommendedName>
</protein>
<feature type="compositionally biased region" description="Low complexity" evidence="9">
    <location>
        <begin position="117"/>
        <end position="132"/>
    </location>
</feature>
<dbReference type="SUPFAM" id="SSF47699">
    <property type="entry name" value="Bifunctional inhibitor/lipid-transfer protein/seed storage 2S albumin"/>
    <property type="match status" value="1"/>
</dbReference>
<keyword evidence="13" id="KW-1185">Reference proteome</keyword>
<dbReference type="SMART" id="SM00499">
    <property type="entry name" value="AAI"/>
    <property type="match status" value="1"/>
</dbReference>
<evidence type="ECO:0000313" key="13">
    <source>
        <dbReference type="Proteomes" id="UP001634007"/>
    </source>
</evidence>
<comment type="similarity">
    <text evidence="2">Belongs to the plant LTP family.</text>
</comment>
<comment type="caution">
    <text evidence="12">The sequence shown here is derived from an EMBL/GenBank/DDBJ whole genome shotgun (WGS) entry which is preliminary data.</text>
</comment>
<dbReference type="FunFam" id="1.10.110.10:FF:000001">
    <property type="entry name" value="Bifunctional inhibitor/lipid-transfer protein/seed storage 2S albumin superfamily protein"/>
    <property type="match status" value="1"/>
</dbReference>
<organism evidence="12 13">
    <name type="scientific">Eucalyptus globulus</name>
    <name type="common">Tasmanian blue gum</name>
    <dbReference type="NCBI Taxonomy" id="34317"/>
    <lineage>
        <taxon>Eukaryota</taxon>
        <taxon>Viridiplantae</taxon>
        <taxon>Streptophyta</taxon>
        <taxon>Embryophyta</taxon>
        <taxon>Tracheophyta</taxon>
        <taxon>Spermatophyta</taxon>
        <taxon>Magnoliopsida</taxon>
        <taxon>eudicotyledons</taxon>
        <taxon>Gunneridae</taxon>
        <taxon>Pentapetalae</taxon>
        <taxon>rosids</taxon>
        <taxon>malvids</taxon>
        <taxon>Myrtales</taxon>
        <taxon>Myrtaceae</taxon>
        <taxon>Myrtoideae</taxon>
        <taxon>Eucalypteae</taxon>
        <taxon>Eucalyptus</taxon>
    </lineage>
</organism>
<evidence type="ECO:0000256" key="9">
    <source>
        <dbReference type="SAM" id="MobiDB-lite"/>
    </source>
</evidence>
<dbReference type="GO" id="GO:0005886">
    <property type="term" value="C:plasma membrane"/>
    <property type="evidence" value="ECO:0007669"/>
    <property type="project" value="UniProtKB-SubCell"/>
</dbReference>
<evidence type="ECO:0000256" key="5">
    <source>
        <dbReference type="ARBA" id="ARBA00022729"/>
    </source>
</evidence>
<evidence type="ECO:0000256" key="2">
    <source>
        <dbReference type="ARBA" id="ARBA00009748"/>
    </source>
</evidence>
<dbReference type="AlphaFoldDB" id="A0ABD3IU20"/>
<keyword evidence="4" id="KW-0472">Membrane</keyword>
<feature type="signal peptide" evidence="10">
    <location>
        <begin position="1"/>
        <end position="27"/>
    </location>
</feature>
<gene>
    <name evidence="12" type="ORF">ACJRO7_008952</name>
</gene>
<dbReference type="Gene3D" id="1.10.110.10">
    <property type="entry name" value="Plant lipid-transfer and hydrophobic proteins"/>
    <property type="match status" value="1"/>
</dbReference>
<dbReference type="EMBL" id="JBJKBG010000011">
    <property type="protein sequence ID" value="KAL3717446.1"/>
    <property type="molecule type" value="Genomic_DNA"/>
</dbReference>
<evidence type="ECO:0000256" key="10">
    <source>
        <dbReference type="SAM" id="SignalP"/>
    </source>
</evidence>
<dbReference type="PANTHER" id="PTHR33044">
    <property type="entry name" value="BIFUNCTIONAL INHIBITOR/LIPID-TRANSFER PROTEIN/SEED STORAGE 2S ALBUMIN SUPERFAMILY PROTEIN-RELATED"/>
    <property type="match status" value="1"/>
</dbReference>
<evidence type="ECO:0000256" key="4">
    <source>
        <dbReference type="ARBA" id="ARBA00022622"/>
    </source>
</evidence>
<reference evidence="12 13" key="1">
    <citation type="submission" date="2024-11" db="EMBL/GenBank/DDBJ databases">
        <title>Chromosome-level genome assembly of Eucalyptus globulus Labill. provides insights into its genome evolution.</title>
        <authorList>
            <person name="Li X."/>
        </authorList>
    </citation>
    <scope>NUCLEOTIDE SEQUENCE [LARGE SCALE GENOMIC DNA]</scope>
    <source>
        <strain evidence="12">CL2024</strain>
        <tissue evidence="12">Fresh tender leaves</tissue>
    </source>
</reference>
<keyword evidence="8" id="KW-0449">Lipoprotein</keyword>
<evidence type="ECO:0000313" key="12">
    <source>
        <dbReference type="EMBL" id="KAL3717446.1"/>
    </source>
</evidence>
<evidence type="ECO:0000259" key="11">
    <source>
        <dbReference type="SMART" id="SM00499"/>
    </source>
</evidence>
<dbReference type="Proteomes" id="UP001634007">
    <property type="component" value="Unassembled WGS sequence"/>
</dbReference>
<evidence type="ECO:0000256" key="1">
    <source>
        <dbReference type="ARBA" id="ARBA00004609"/>
    </source>
</evidence>
<sequence>MMAPRSAMLFMALVAVAAALLWAGAEAQTSCSSALISLSPCLSFITGNSSVPSPTCCTQLASVVNSNPLCLCDVLNGTLSTALGVNINQTQALKLPPACNVQTPPTSSCNALSPARSPVGSPPSTLGGSSSDGGSIDVKWSLVLFFTLFMASHEAVMLMQNT</sequence>
<dbReference type="PRINTS" id="PR00382">
    <property type="entry name" value="LIPIDTRNSFER"/>
</dbReference>
<dbReference type="InterPro" id="IPR043325">
    <property type="entry name" value="LTSS"/>
</dbReference>
<accession>A0ABD3IU20</accession>
<evidence type="ECO:0000256" key="8">
    <source>
        <dbReference type="ARBA" id="ARBA00023288"/>
    </source>
</evidence>
<proteinExistence type="inferred from homology"/>
<dbReference type="GO" id="GO:0098552">
    <property type="term" value="C:side of membrane"/>
    <property type="evidence" value="ECO:0007669"/>
    <property type="project" value="UniProtKB-KW"/>
</dbReference>
<name>A0ABD3IU20_EUCGL</name>
<evidence type="ECO:0000256" key="3">
    <source>
        <dbReference type="ARBA" id="ARBA00022475"/>
    </source>
</evidence>
<dbReference type="CDD" id="cd00010">
    <property type="entry name" value="AAI_LTSS"/>
    <property type="match status" value="1"/>
</dbReference>
<keyword evidence="7" id="KW-0325">Glycoprotein</keyword>
<keyword evidence="6" id="KW-1015">Disulfide bond</keyword>
<dbReference type="InterPro" id="IPR036312">
    <property type="entry name" value="Bifun_inhib/LTP/seed_sf"/>
</dbReference>
<comment type="subcellular location">
    <subcellularLocation>
        <location evidence="1">Cell membrane</location>
        <topology evidence="1">Lipid-anchor</topology>
        <topology evidence="1">GPI-anchor</topology>
    </subcellularLocation>
</comment>
<evidence type="ECO:0000256" key="7">
    <source>
        <dbReference type="ARBA" id="ARBA00023180"/>
    </source>
</evidence>
<dbReference type="Pfam" id="PF14368">
    <property type="entry name" value="LTP_2"/>
    <property type="match status" value="1"/>
</dbReference>
<evidence type="ECO:0000256" key="6">
    <source>
        <dbReference type="ARBA" id="ARBA00023157"/>
    </source>
</evidence>